<feature type="transmembrane region" description="Helical" evidence="1">
    <location>
        <begin position="42"/>
        <end position="63"/>
    </location>
</feature>
<accession>A0ABU3C735</accession>
<feature type="transmembrane region" description="Helical" evidence="1">
    <location>
        <begin position="207"/>
        <end position="226"/>
    </location>
</feature>
<feature type="transmembrane region" description="Helical" evidence="1">
    <location>
        <begin position="160"/>
        <end position="182"/>
    </location>
</feature>
<feature type="transmembrane region" description="Helical" evidence="1">
    <location>
        <begin position="262"/>
        <end position="280"/>
    </location>
</feature>
<dbReference type="RefSeq" id="WP_311533824.1">
    <property type="nucleotide sequence ID" value="NZ_JAVRHQ010000003.1"/>
</dbReference>
<evidence type="ECO:0000313" key="2">
    <source>
        <dbReference type="EMBL" id="MDT0642157.1"/>
    </source>
</evidence>
<dbReference type="Proteomes" id="UP001262889">
    <property type="component" value="Unassembled WGS sequence"/>
</dbReference>
<dbReference type="EMBL" id="JAVRHQ010000003">
    <property type="protein sequence ID" value="MDT0642157.1"/>
    <property type="molecule type" value="Genomic_DNA"/>
</dbReference>
<dbReference type="InterPro" id="IPR045625">
    <property type="entry name" value="DUF6427"/>
</dbReference>
<gene>
    <name evidence="2" type="ORF">RM553_04860</name>
</gene>
<reference evidence="2 3" key="1">
    <citation type="submission" date="2023-09" db="EMBL/GenBank/DDBJ databases">
        <authorList>
            <person name="Rey-Velasco X."/>
        </authorList>
    </citation>
    <scope>NUCLEOTIDE SEQUENCE [LARGE SCALE GENOMIC DNA]</scope>
    <source>
        <strain evidence="2 3">F363</strain>
    </source>
</reference>
<feature type="transmembrane region" description="Helical" evidence="1">
    <location>
        <begin position="238"/>
        <end position="256"/>
    </location>
</feature>
<protein>
    <submittedName>
        <fullName evidence="2">DUF6427 family protein</fullName>
    </submittedName>
</protein>
<name>A0ABU3C735_9FLAO</name>
<feature type="transmembrane region" description="Helical" evidence="1">
    <location>
        <begin position="75"/>
        <end position="106"/>
    </location>
</feature>
<keyword evidence="1" id="KW-1133">Transmembrane helix</keyword>
<keyword evidence="3" id="KW-1185">Reference proteome</keyword>
<comment type="caution">
    <text evidence="2">The sequence shown here is derived from an EMBL/GenBank/DDBJ whole genome shotgun (WGS) entry which is preliminary data.</text>
</comment>
<keyword evidence="1" id="KW-0812">Transmembrane</keyword>
<evidence type="ECO:0000256" key="1">
    <source>
        <dbReference type="SAM" id="Phobius"/>
    </source>
</evidence>
<evidence type="ECO:0000313" key="3">
    <source>
        <dbReference type="Proteomes" id="UP001262889"/>
    </source>
</evidence>
<feature type="transmembrane region" description="Helical" evidence="1">
    <location>
        <begin position="287"/>
        <end position="306"/>
    </location>
</feature>
<keyword evidence="1" id="KW-0472">Membrane</keyword>
<feature type="transmembrane region" description="Helical" evidence="1">
    <location>
        <begin position="12"/>
        <end position="30"/>
    </location>
</feature>
<feature type="transmembrane region" description="Helical" evidence="1">
    <location>
        <begin position="126"/>
        <end position="153"/>
    </location>
</feature>
<sequence length="307" mass="35298">MLTSFFGKSTPVNIIAVVLFMAAFFVFANFQEWFLNLGLQPFFEKLGVLLCFILSVLVLNFIAKKNELTKRSAYKILLFAIFSSSFFALLKNDQAIVANLFILLAFRRIISLKSRKVVQQKIFDATFWICIASLYYFWSVLFLAVVFVGIIFYASYVKNLLIPLIAFLAVLSLTECFHLLVYDSFYTFAEWYQPVNLNFGNYQELELLVPLSIILALLLWTLMSYFSVIQKASITRRPVLNLVLFSLAVSLCVAVLSHQKDGSEFIFFFVPLSIIASNYFDSKKDRVFKEVLLVLLILMPFAVPLFF</sequence>
<organism evidence="2 3">
    <name type="scientific">Autumnicola tepida</name>
    <dbReference type="NCBI Taxonomy" id="3075595"/>
    <lineage>
        <taxon>Bacteria</taxon>
        <taxon>Pseudomonadati</taxon>
        <taxon>Bacteroidota</taxon>
        <taxon>Flavobacteriia</taxon>
        <taxon>Flavobacteriales</taxon>
        <taxon>Flavobacteriaceae</taxon>
        <taxon>Autumnicola</taxon>
    </lineage>
</organism>
<proteinExistence type="predicted"/>
<dbReference type="Pfam" id="PF19992">
    <property type="entry name" value="DUF6427"/>
    <property type="match status" value="1"/>
</dbReference>